<dbReference type="Pfam" id="PF00702">
    <property type="entry name" value="Hydrolase"/>
    <property type="match status" value="1"/>
</dbReference>
<dbReference type="GO" id="GO:0016787">
    <property type="term" value="F:hydrolase activity"/>
    <property type="evidence" value="ECO:0007669"/>
    <property type="project" value="UniProtKB-KW"/>
</dbReference>
<accession>C0QH75</accession>
<dbReference type="InterPro" id="IPR023214">
    <property type="entry name" value="HAD_sf"/>
</dbReference>
<sequence>MEKNEKKQSGMENIRNVRVIAFDADDTLWVNEPMFRRVEQECLEMLGGYADPASIRAQLFAVEQKNIQFFGYGVKGFILSLLETALAVGRGRVSHIDLQRIMDYGQQMLAAPVVLLDGIEGVLEALCLQYRLMVITKGDLVDQESKMTRSNLVPFFDHVEILSEKDEAAYNRVLRKHGIAAHEFMMVGNSLRSDILPVVNIGATAVHVPFETTWEHEDVCLSAIDPSEWVTLSTLAELPDFLCSPKVWDHGEKRPKQADPVAMDCPFQAY</sequence>
<dbReference type="HOGENOM" id="CLU_074041_0_0_7"/>
<dbReference type="RefSeq" id="WP_015906444.1">
    <property type="nucleotide sequence ID" value="NC_012108.1"/>
</dbReference>
<dbReference type="Gene3D" id="1.10.150.240">
    <property type="entry name" value="Putative phosphatase, domain 2"/>
    <property type="match status" value="1"/>
</dbReference>
<name>C0QH75_DESAH</name>
<dbReference type="Gene3D" id="3.40.50.1000">
    <property type="entry name" value="HAD superfamily/HAD-like"/>
    <property type="match status" value="1"/>
</dbReference>
<keyword evidence="1" id="KW-0378">Hydrolase</keyword>
<dbReference type="AlphaFoldDB" id="C0QH75"/>
<gene>
    <name evidence="2" type="ordered locus">HRM2_46780</name>
</gene>
<dbReference type="InterPro" id="IPR036412">
    <property type="entry name" value="HAD-like_sf"/>
</dbReference>
<dbReference type="PANTHER" id="PTHR43316:SF8">
    <property type="entry name" value="HAD FAMILY HYDROLASE"/>
    <property type="match status" value="1"/>
</dbReference>
<dbReference type="SFLD" id="SFLDG01129">
    <property type="entry name" value="C1.5:_HAD__Beta-PGM__Phosphata"/>
    <property type="match status" value="1"/>
</dbReference>
<organism evidence="2 3">
    <name type="scientific">Desulforapulum autotrophicum (strain ATCC 43914 / DSM 3382 / VKM B-1955 / HRM2)</name>
    <name type="common">Desulfobacterium autotrophicum</name>
    <dbReference type="NCBI Taxonomy" id="177437"/>
    <lineage>
        <taxon>Bacteria</taxon>
        <taxon>Pseudomonadati</taxon>
        <taxon>Thermodesulfobacteriota</taxon>
        <taxon>Desulfobacteria</taxon>
        <taxon>Desulfobacterales</taxon>
        <taxon>Desulfobacteraceae</taxon>
        <taxon>Desulforapulum</taxon>
    </lineage>
</organism>
<dbReference type="InterPro" id="IPR023198">
    <property type="entry name" value="PGP-like_dom2"/>
</dbReference>
<evidence type="ECO:0000313" key="3">
    <source>
        <dbReference type="Proteomes" id="UP000000442"/>
    </source>
</evidence>
<dbReference type="Proteomes" id="UP000000442">
    <property type="component" value="Chromosome"/>
</dbReference>
<evidence type="ECO:0000256" key="1">
    <source>
        <dbReference type="ARBA" id="ARBA00022801"/>
    </source>
</evidence>
<keyword evidence="3" id="KW-1185">Reference proteome</keyword>
<dbReference type="PANTHER" id="PTHR43316">
    <property type="entry name" value="HYDROLASE, HALOACID DELAHOGENASE-RELATED"/>
    <property type="match status" value="1"/>
</dbReference>
<dbReference type="InterPro" id="IPR051540">
    <property type="entry name" value="S-2-haloacid_dehalogenase"/>
</dbReference>
<dbReference type="SUPFAM" id="SSF56784">
    <property type="entry name" value="HAD-like"/>
    <property type="match status" value="1"/>
</dbReference>
<dbReference type="KEGG" id="dat:HRM2_46780"/>
<protein>
    <submittedName>
        <fullName evidence="2">Haloacid dehalogenase-like family protein</fullName>
    </submittedName>
</protein>
<proteinExistence type="predicted"/>
<reference evidence="2 3" key="1">
    <citation type="journal article" date="2009" name="Environ. Microbiol.">
        <title>Genome sequence of Desulfobacterium autotrophicum HRM2, a marine sulfate reducer oxidizing organic carbon completely to carbon dioxide.</title>
        <authorList>
            <person name="Strittmatter A.W."/>
            <person name="Liesegang H."/>
            <person name="Rabus R."/>
            <person name="Decker I."/>
            <person name="Amann J."/>
            <person name="Andres S."/>
            <person name="Henne A."/>
            <person name="Fricke W.F."/>
            <person name="Martinez-Arias R."/>
            <person name="Bartels D."/>
            <person name="Goesmann A."/>
            <person name="Krause L."/>
            <person name="Puehler A."/>
            <person name="Klenk H.P."/>
            <person name="Richter M."/>
            <person name="Schuler M."/>
            <person name="Gloeckner F.O."/>
            <person name="Meyerdierks A."/>
            <person name="Gottschalk G."/>
            <person name="Amann R."/>
        </authorList>
    </citation>
    <scope>NUCLEOTIDE SEQUENCE [LARGE SCALE GENOMIC DNA]</scope>
    <source>
        <strain evidence="3">ATCC 43914 / DSM 3382 / HRM2</strain>
    </source>
</reference>
<dbReference type="EMBL" id="CP001087">
    <property type="protein sequence ID" value="ACN17734.1"/>
    <property type="molecule type" value="Genomic_DNA"/>
</dbReference>
<evidence type="ECO:0000313" key="2">
    <source>
        <dbReference type="EMBL" id="ACN17734.1"/>
    </source>
</evidence>
<dbReference type="STRING" id="177437.HRM2_46780"/>
<dbReference type="eggNOG" id="COG1011">
    <property type="taxonomic scope" value="Bacteria"/>
</dbReference>
<dbReference type="SFLD" id="SFLDS00003">
    <property type="entry name" value="Haloacid_Dehalogenase"/>
    <property type="match status" value="1"/>
</dbReference>